<dbReference type="InterPro" id="IPR043917">
    <property type="entry name" value="DUF5753"/>
</dbReference>
<keyword evidence="4" id="KW-1185">Reference proteome</keyword>
<proteinExistence type="predicted"/>
<protein>
    <submittedName>
        <fullName evidence="3">XRE family transcriptional regulator</fullName>
    </submittedName>
</protein>
<dbReference type="GO" id="GO:0003677">
    <property type="term" value="F:DNA binding"/>
    <property type="evidence" value="ECO:0007669"/>
    <property type="project" value="InterPro"/>
</dbReference>
<name>A0A367EBP6_9ACTN</name>
<feature type="compositionally biased region" description="Low complexity" evidence="1">
    <location>
        <begin position="256"/>
        <end position="268"/>
    </location>
</feature>
<sequence>MSQTAFASATGYTQSYVSQVEAGKILPSMRFAEACDHVFGTGDLFVRQLRRVVEGEYPEWFAPYIDAERRATDIRDFSTVLVMGLLQTERYARAVLGGGRLATSGLDLDAAVMSRLRRREVLEQADPPHVWVVLHEACLWAEVGSAHIMVEQLGFLLHAMKHYPMLTLQVRPLGAEGVSVTAPFTLLNFSGGKTAVYVEGPQGGQPYETPETVTKVAGLYDQLRACSLGPQASEALISDVRSAHERNVDQVHLQRQPRGPVRRVGPGSHVRRGRRPRA</sequence>
<organism evidence="3 4">
    <name type="scientific">Streptomyces reniochalinae</name>
    <dbReference type="NCBI Taxonomy" id="2250578"/>
    <lineage>
        <taxon>Bacteria</taxon>
        <taxon>Bacillati</taxon>
        <taxon>Actinomycetota</taxon>
        <taxon>Actinomycetes</taxon>
        <taxon>Kitasatosporales</taxon>
        <taxon>Streptomycetaceae</taxon>
        <taxon>Streptomyces</taxon>
    </lineage>
</organism>
<dbReference type="Pfam" id="PF19054">
    <property type="entry name" value="DUF5753"/>
    <property type="match status" value="1"/>
</dbReference>
<comment type="caution">
    <text evidence="3">The sequence shown here is derived from an EMBL/GenBank/DDBJ whole genome shotgun (WGS) entry which is preliminary data.</text>
</comment>
<feature type="region of interest" description="Disordered" evidence="1">
    <location>
        <begin position="247"/>
        <end position="278"/>
    </location>
</feature>
<evidence type="ECO:0000259" key="2">
    <source>
        <dbReference type="PROSITE" id="PS50943"/>
    </source>
</evidence>
<dbReference type="PROSITE" id="PS50943">
    <property type="entry name" value="HTH_CROC1"/>
    <property type="match status" value="1"/>
</dbReference>
<dbReference type="OrthoDB" id="2897536at2"/>
<dbReference type="InterPro" id="IPR010982">
    <property type="entry name" value="Lambda_DNA-bd_dom_sf"/>
</dbReference>
<accession>A0A367EBP6</accession>
<feature type="domain" description="HTH cro/C1-type" evidence="2">
    <location>
        <begin position="1"/>
        <end position="45"/>
    </location>
</feature>
<gene>
    <name evidence="3" type="ORF">DQ392_28740</name>
</gene>
<feature type="compositionally biased region" description="Basic residues" evidence="1">
    <location>
        <begin position="269"/>
        <end position="278"/>
    </location>
</feature>
<evidence type="ECO:0000313" key="3">
    <source>
        <dbReference type="EMBL" id="RCG15162.1"/>
    </source>
</evidence>
<dbReference type="AlphaFoldDB" id="A0A367EBP6"/>
<dbReference type="InterPro" id="IPR001387">
    <property type="entry name" value="Cro/C1-type_HTH"/>
</dbReference>
<evidence type="ECO:0000313" key="4">
    <source>
        <dbReference type="Proteomes" id="UP000253507"/>
    </source>
</evidence>
<reference evidence="3 4" key="1">
    <citation type="submission" date="2018-06" db="EMBL/GenBank/DDBJ databases">
        <title>Streptomyces reniochalinae sp. nov. and Streptomyces diacarnus sp. nov. from marine sponges.</title>
        <authorList>
            <person name="Li L."/>
        </authorList>
    </citation>
    <scope>NUCLEOTIDE SEQUENCE [LARGE SCALE GENOMIC DNA]</scope>
    <source>
        <strain evidence="3 4">LHW50302</strain>
    </source>
</reference>
<dbReference type="Proteomes" id="UP000253507">
    <property type="component" value="Unassembled WGS sequence"/>
</dbReference>
<dbReference type="CDD" id="cd00093">
    <property type="entry name" value="HTH_XRE"/>
    <property type="match status" value="1"/>
</dbReference>
<dbReference type="EMBL" id="QOIM01000042">
    <property type="protein sequence ID" value="RCG15162.1"/>
    <property type="molecule type" value="Genomic_DNA"/>
</dbReference>
<evidence type="ECO:0000256" key="1">
    <source>
        <dbReference type="SAM" id="MobiDB-lite"/>
    </source>
</evidence>
<dbReference type="SUPFAM" id="SSF47413">
    <property type="entry name" value="lambda repressor-like DNA-binding domains"/>
    <property type="match status" value="1"/>
</dbReference>
<dbReference type="Pfam" id="PF13560">
    <property type="entry name" value="HTH_31"/>
    <property type="match status" value="1"/>
</dbReference>